<dbReference type="AlphaFoldDB" id="A0A0E9PI73"/>
<dbReference type="EMBL" id="GBXM01104807">
    <property type="protein sequence ID" value="JAH03770.1"/>
    <property type="molecule type" value="Transcribed_RNA"/>
</dbReference>
<accession>A0A0E9PI73</accession>
<reference evidence="1" key="2">
    <citation type="journal article" date="2015" name="Fish Shellfish Immunol.">
        <title>Early steps in the European eel (Anguilla anguilla)-Vibrio vulnificus interaction in the gills: Role of the RtxA13 toxin.</title>
        <authorList>
            <person name="Callol A."/>
            <person name="Pajuelo D."/>
            <person name="Ebbesson L."/>
            <person name="Teles M."/>
            <person name="MacKenzie S."/>
            <person name="Amaro C."/>
        </authorList>
    </citation>
    <scope>NUCLEOTIDE SEQUENCE</scope>
</reference>
<proteinExistence type="predicted"/>
<reference evidence="1" key="1">
    <citation type="submission" date="2014-11" db="EMBL/GenBank/DDBJ databases">
        <authorList>
            <person name="Amaro Gonzalez C."/>
        </authorList>
    </citation>
    <scope>NUCLEOTIDE SEQUENCE</scope>
</reference>
<organism evidence="1">
    <name type="scientific">Anguilla anguilla</name>
    <name type="common">European freshwater eel</name>
    <name type="synonym">Muraena anguilla</name>
    <dbReference type="NCBI Taxonomy" id="7936"/>
    <lineage>
        <taxon>Eukaryota</taxon>
        <taxon>Metazoa</taxon>
        <taxon>Chordata</taxon>
        <taxon>Craniata</taxon>
        <taxon>Vertebrata</taxon>
        <taxon>Euteleostomi</taxon>
        <taxon>Actinopterygii</taxon>
        <taxon>Neopterygii</taxon>
        <taxon>Teleostei</taxon>
        <taxon>Anguilliformes</taxon>
        <taxon>Anguillidae</taxon>
        <taxon>Anguilla</taxon>
    </lineage>
</organism>
<name>A0A0E9PI73_ANGAN</name>
<evidence type="ECO:0000313" key="1">
    <source>
        <dbReference type="EMBL" id="JAH03770.1"/>
    </source>
</evidence>
<sequence length="16" mass="1791">MDVFSNKNSLSSQKCC</sequence>
<protein>
    <submittedName>
        <fullName evidence="1">Uncharacterized protein</fullName>
    </submittedName>
</protein>